<dbReference type="PANTHER" id="PTHR43047:SF72">
    <property type="entry name" value="OSMOSENSING HISTIDINE PROTEIN KINASE SLN1"/>
    <property type="match status" value="1"/>
</dbReference>
<dbReference type="SUPFAM" id="SSF55785">
    <property type="entry name" value="PYP-like sensor domain (PAS domain)"/>
    <property type="match status" value="3"/>
</dbReference>
<dbReference type="EC" id="2.7.13.3" evidence="2"/>
<evidence type="ECO:0000256" key="4">
    <source>
        <dbReference type="ARBA" id="ARBA00022777"/>
    </source>
</evidence>
<dbReference type="Pfam" id="PF00512">
    <property type="entry name" value="HisKA"/>
    <property type="match status" value="1"/>
</dbReference>
<sequence length="806" mass="88117">MATGLPHTVQDVFANLPAVGGWLATIMACLVAAGFASLWTRERKAHRKMRLERARLVNDAEISHEILATAPDGLFLWVLANGTEACSRRLAVMMNLPDGIRTRFDTLIERFDEKARRALGTPIENLRRHGETFTLIAPTANGRRWVHIIGVRAGTPQGKAVADVLWIRDLSSLGALALGGDGALLPTSAHAVLDALPLPVWVRDEDLAITFANRAAGGGVGTAARDLARRAVSENHPLTERHLLTLDERPRLFEITENPLGGAGGSVGFAVDQTQTEELQATFARGRAAQNQVLETLNTAIAIFDADTTLIFFNRACARLWDIEAGWLKTEPPYAEVLERLRERRKLPEVADFPAYKGEQIALFKTVDAATETLMHLPDGATLRALVGPYPLGGLVMAFEDVTGRLDLERLYKTLSAVQRETLDNLYEGVAVFASDGRMRLCNPSFVRLWELSDDAPKQGMHIAAFVDQSRPLIDGVDDWDNFKERTLARMMNREPQGGRIEQSGGRVLDYAKVALPDGAVLLSYLDVTDSVRVERALMERAEAMAEANLLKSEFMANVSHEIRTPLNTIIGFASILADEYFGKLNARQSEYTRGIVDSANDLTTVIDDILDLATIEAGLMALELDTVDVGSMLTSVLNLARERAKRKNLHLNFDCPTDIGWLVADEKRLKQVLFNLLSNAITRSPAGGDVDFIARRDTARITFTISDSGRNIAPQNIYHTFHAVTPNSPAPGKDADGLNGLGLSLVTRFIELHDGRIEILPRRGKNKTKGKNGGVSIVCHLPTGAPALSPDDTDATSSASPPLHP</sequence>
<protein>
    <recommendedName>
        <fullName evidence="2">histidine kinase</fullName>
        <ecNumber evidence="2">2.7.13.3</ecNumber>
    </recommendedName>
</protein>
<dbReference type="Gene3D" id="3.30.450.20">
    <property type="entry name" value="PAS domain"/>
    <property type="match status" value="2"/>
</dbReference>
<evidence type="ECO:0000256" key="5">
    <source>
        <dbReference type="SAM" id="MobiDB-lite"/>
    </source>
</evidence>
<dbReference type="InterPro" id="IPR036097">
    <property type="entry name" value="HisK_dim/P_sf"/>
</dbReference>
<proteinExistence type="predicted"/>
<evidence type="ECO:0000256" key="2">
    <source>
        <dbReference type="ARBA" id="ARBA00012438"/>
    </source>
</evidence>
<dbReference type="SMART" id="SM00091">
    <property type="entry name" value="PAS"/>
    <property type="match status" value="4"/>
</dbReference>
<evidence type="ECO:0000313" key="9">
    <source>
        <dbReference type="Proteomes" id="UP000295304"/>
    </source>
</evidence>
<evidence type="ECO:0000256" key="3">
    <source>
        <dbReference type="ARBA" id="ARBA00022679"/>
    </source>
</evidence>
<keyword evidence="4" id="KW-0418">Kinase</keyword>
<organism evidence="8 9">
    <name type="scientific">Varunaivibrio sulfuroxidans</name>
    <dbReference type="NCBI Taxonomy" id="1773489"/>
    <lineage>
        <taxon>Bacteria</taxon>
        <taxon>Pseudomonadati</taxon>
        <taxon>Pseudomonadota</taxon>
        <taxon>Alphaproteobacteria</taxon>
        <taxon>Rhodospirillales</taxon>
        <taxon>Magnetovibrionaceae</taxon>
        <taxon>Varunaivibrio</taxon>
    </lineage>
</organism>
<dbReference type="InterPro" id="IPR036890">
    <property type="entry name" value="HATPase_C_sf"/>
</dbReference>
<evidence type="ECO:0000256" key="1">
    <source>
        <dbReference type="ARBA" id="ARBA00000085"/>
    </source>
</evidence>
<dbReference type="PROSITE" id="PS50109">
    <property type="entry name" value="HIS_KIN"/>
    <property type="match status" value="1"/>
</dbReference>
<comment type="caution">
    <text evidence="8">The sequence shown here is derived from an EMBL/GenBank/DDBJ whole genome shotgun (WGS) entry which is preliminary data.</text>
</comment>
<feature type="region of interest" description="Disordered" evidence="5">
    <location>
        <begin position="782"/>
        <end position="806"/>
    </location>
</feature>
<name>A0A4R3J6W9_9PROT</name>
<dbReference type="PANTHER" id="PTHR43047">
    <property type="entry name" value="TWO-COMPONENT HISTIDINE PROTEIN KINASE"/>
    <property type="match status" value="1"/>
</dbReference>
<accession>A0A4R3J6W9</accession>
<feature type="domain" description="Histidine kinase" evidence="7">
    <location>
        <begin position="558"/>
        <end position="786"/>
    </location>
</feature>
<dbReference type="Gene3D" id="1.10.287.130">
    <property type="match status" value="1"/>
</dbReference>
<dbReference type="GO" id="GO:0005886">
    <property type="term" value="C:plasma membrane"/>
    <property type="evidence" value="ECO:0007669"/>
    <property type="project" value="TreeGrafter"/>
</dbReference>
<dbReference type="InterPro" id="IPR000014">
    <property type="entry name" value="PAS"/>
</dbReference>
<dbReference type="InterPro" id="IPR003661">
    <property type="entry name" value="HisK_dim/P_dom"/>
</dbReference>
<evidence type="ECO:0000256" key="6">
    <source>
        <dbReference type="SAM" id="Phobius"/>
    </source>
</evidence>
<dbReference type="GO" id="GO:0009927">
    <property type="term" value="F:histidine phosphotransfer kinase activity"/>
    <property type="evidence" value="ECO:0007669"/>
    <property type="project" value="TreeGrafter"/>
</dbReference>
<gene>
    <name evidence="8" type="ORF">EDD55_10758</name>
</gene>
<keyword evidence="6" id="KW-0472">Membrane</keyword>
<keyword evidence="9" id="KW-1185">Reference proteome</keyword>
<dbReference type="SUPFAM" id="SSF55874">
    <property type="entry name" value="ATPase domain of HSP90 chaperone/DNA topoisomerase II/histidine kinase"/>
    <property type="match status" value="1"/>
</dbReference>
<feature type="compositionally biased region" description="Low complexity" evidence="5">
    <location>
        <begin position="796"/>
        <end position="806"/>
    </location>
</feature>
<dbReference type="Pfam" id="PF13188">
    <property type="entry name" value="PAS_8"/>
    <property type="match status" value="1"/>
</dbReference>
<comment type="catalytic activity">
    <reaction evidence="1">
        <text>ATP + protein L-histidine = ADP + protein N-phospho-L-histidine.</text>
        <dbReference type="EC" id="2.7.13.3"/>
    </reaction>
</comment>
<dbReference type="Pfam" id="PF12860">
    <property type="entry name" value="PAS_7"/>
    <property type="match status" value="2"/>
</dbReference>
<keyword evidence="6" id="KW-0812">Transmembrane</keyword>
<evidence type="ECO:0000259" key="7">
    <source>
        <dbReference type="PROSITE" id="PS50109"/>
    </source>
</evidence>
<dbReference type="AlphaFoldDB" id="A0A4R3J6W9"/>
<dbReference type="Pfam" id="PF02518">
    <property type="entry name" value="HATPase_c"/>
    <property type="match status" value="1"/>
</dbReference>
<dbReference type="EMBL" id="SLZW01000007">
    <property type="protein sequence ID" value="TCS61649.1"/>
    <property type="molecule type" value="Genomic_DNA"/>
</dbReference>
<dbReference type="InterPro" id="IPR003594">
    <property type="entry name" value="HATPase_dom"/>
</dbReference>
<reference evidence="8 9" key="1">
    <citation type="submission" date="2019-03" db="EMBL/GenBank/DDBJ databases">
        <title>Genomic Encyclopedia of Type Strains, Phase IV (KMG-IV): sequencing the most valuable type-strain genomes for metagenomic binning, comparative biology and taxonomic classification.</title>
        <authorList>
            <person name="Goeker M."/>
        </authorList>
    </citation>
    <scope>NUCLEOTIDE SEQUENCE [LARGE SCALE GENOMIC DNA]</scope>
    <source>
        <strain evidence="8 9">DSM 101688</strain>
    </source>
</reference>
<keyword evidence="3" id="KW-0808">Transferase</keyword>
<dbReference type="InterPro" id="IPR035965">
    <property type="entry name" value="PAS-like_dom_sf"/>
</dbReference>
<dbReference type="Gene3D" id="3.30.565.10">
    <property type="entry name" value="Histidine kinase-like ATPase, C-terminal domain"/>
    <property type="match status" value="1"/>
</dbReference>
<dbReference type="SMART" id="SM00388">
    <property type="entry name" value="HisKA"/>
    <property type="match status" value="1"/>
</dbReference>
<dbReference type="SMART" id="SM00387">
    <property type="entry name" value="HATPase_c"/>
    <property type="match status" value="1"/>
</dbReference>
<dbReference type="CDD" id="cd00082">
    <property type="entry name" value="HisKA"/>
    <property type="match status" value="1"/>
</dbReference>
<dbReference type="InterPro" id="IPR005467">
    <property type="entry name" value="His_kinase_dom"/>
</dbReference>
<feature type="transmembrane region" description="Helical" evidence="6">
    <location>
        <begin position="20"/>
        <end position="40"/>
    </location>
</feature>
<dbReference type="SUPFAM" id="SSF47384">
    <property type="entry name" value="Homodimeric domain of signal transducing histidine kinase"/>
    <property type="match status" value="1"/>
</dbReference>
<dbReference type="Proteomes" id="UP000295304">
    <property type="component" value="Unassembled WGS sequence"/>
</dbReference>
<dbReference type="GO" id="GO:0000155">
    <property type="term" value="F:phosphorelay sensor kinase activity"/>
    <property type="evidence" value="ECO:0007669"/>
    <property type="project" value="InterPro"/>
</dbReference>
<evidence type="ECO:0000313" key="8">
    <source>
        <dbReference type="EMBL" id="TCS61649.1"/>
    </source>
</evidence>
<keyword evidence="6" id="KW-1133">Transmembrane helix</keyword>